<evidence type="ECO:0000256" key="1">
    <source>
        <dbReference type="SAM" id="Phobius"/>
    </source>
</evidence>
<keyword evidence="3" id="KW-0255">Endonuclease</keyword>
<keyword evidence="1" id="KW-0472">Membrane</keyword>
<dbReference type="GO" id="GO:0004519">
    <property type="term" value="F:endonuclease activity"/>
    <property type="evidence" value="ECO:0007669"/>
    <property type="project" value="UniProtKB-KW"/>
</dbReference>
<sequence length="149" mass="16392">MSHPSHILWGVTVMAVLGLGAFYAFSGKSLLPPAPACKVTRVTDGDTLYLRCNDFEGPVRLLDFDTPETHYARCPAEKALGDIATGFLRDRLSAAQTLHPTFEGQDKYGRQLVRLNLDGEALADIMIEAGLAVPYKGGKRINWCRKLEN</sequence>
<keyword evidence="1" id="KW-0812">Transmembrane</keyword>
<dbReference type="InterPro" id="IPR035437">
    <property type="entry name" value="SNase_OB-fold_sf"/>
</dbReference>
<dbReference type="AlphaFoldDB" id="A0A2T5BR06"/>
<organism evidence="3 4">
    <name type="scientific">Rhodovulum imhoffii</name>
    <dbReference type="NCBI Taxonomy" id="365340"/>
    <lineage>
        <taxon>Bacteria</taxon>
        <taxon>Pseudomonadati</taxon>
        <taxon>Pseudomonadota</taxon>
        <taxon>Alphaproteobacteria</taxon>
        <taxon>Rhodobacterales</taxon>
        <taxon>Paracoccaceae</taxon>
        <taxon>Rhodovulum</taxon>
    </lineage>
</organism>
<keyword evidence="3" id="KW-0540">Nuclease</keyword>
<keyword evidence="1" id="KW-1133">Transmembrane helix</keyword>
<evidence type="ECO:0000313" key="3">
    <source>
        <dbReference type="EMBL" id="PTN01555.1"/>
    </source>
</evidence>
<dbReference type="EMBL" id="QAAA01000012">
    <property type="protein sequence ID" value="PTN01555.1"/>
    <property type="molecule type" value="Genomic_DNA"/>
</dbReference>
<dbReference type="OrthoDB" id="9792155at2"/>
<dbReference type="SUPFAM" id="SSF50199">
    <property type="entry name" value="Staphylococcal nuclease"/>
    <property type="match status" value="1"/>
</dbReference>
<dbReference type="Proteomes" id="UP000243859">
    <property type="component" value="Unassembled WGS sequence"/>
</dbReference>
<feature type="domain" description="TNase-like" evidence="2">
    <location>
        <begin position="38"/>
        <end position="132"/>
    </location>
</feature>
<dbReference type="InterPro" id="IPR016071">
    <property type="entry name" value="Staphylococal_nuclease_OB-fold"/>
</dbReference>
<dbReference type="Pfam" id="PF00565">
    <property type="entry name" value="SNase"/>
    <property type="match status" value="1"/>
</dbReference>
<gene>
    <name evidence="3" type="ORF">C8N32_11265</name>
</gene>
<accession>A0A2T5BR06</accession>
<dbReference type="RefSeq" id="WP_107892953.1">
    <property type="nucleotide sequence ID" value="NZ_NHSI01000048.1"/>
</dbReference>
<protein>
    <submittedName>
        <fullName evidence="3">Endonuclease YncB(Thermonuclease family)</fullName>
    </submittedName>
</protein>
<keyword evidence="4" id="KW-1185">Reference proteome</keyword>
<dbReference type="Gene3D" id="2.40.50.90">
    <property type="match status" value="1"/>
</dbReference>
<evidence type="ECO:0000313" key="4">
    <source>
        <dbReference type="Proteomes" id="UP000243859"/>
    </source>
</evidence>
<reference evidence="3 4" key="1">
    <citation type="submission" date="2018-04" db="EMBL/GenBank/DDBJ databases">
        <title>Genomic Encyclopedia of Archaeal and Bacterial Type Strains, Phase II (KMG-II): from individual species to whole genera.</title>
        <authorList>
            <person name="Goeker M."/>
        </authorList>
    </citation>
    <scope>NUCLEOTIDE SEQUENCE [LARGE SCALE GENOMIC DNA]</scope>
    <source>
        <strain evidence="3 4">DSM 18064</strain>
    </source>
</reference>
<proteinExistence type="predicted"/>
<keyword evidence="3" id="KW-0378">Hydrolase</keyword>
<name>A0A2T5BR06_9RHOB</name>
<dbReference type="PROSITE" id="PS50830">
    <property type="entry name" value="TNASE_3"/>
    <property type="match status" value="1"/>
</dbReference>
<evidence type="ECO:0000259" key="2">
    <source>
        <dbReference type="PROSITE" id="PS50830"/>
    </source>
</evidence>
<dbReference type="SMART" id="SM00318">
    <property type="entry name" value="SNc"/>
    <property type="match status" value="1"/>
</dbReference>
<feature type="transmembrane region" description="Helical" evidence="1">
    <location>
        <begin position="6"/>
        <end position="25"/>
    </location>
</feature>
<comment type="caution">
    <text evidence="3">The sequence shown here is derived from an EMBL/GenBank/DDBJ whole genome shotgun (WGS) entry which is preliminary data.</text>
</comment>